<dbReference type="SUPFAM" id="SSF46785">
    <property type="entry name" value="Winged helix' DNA-binding domain"/>
    <property type="match status" value="1"/>
</dbReference>
<dbReference type="PANTHER" id="PTHR30154">
    <property type="entry name" value="LEUCINE-RESPONSIVE REGULATORY PROTEIN"/>
    <property type="match status" value="1"/>
</dbReference>
<dbReference type="InterPro" id="IPR036390">
    <property type="entry name" value="WH_DNA-bd_sf"/>
</dbReference>
<dbReference type="Gene3D" id="1.10.10.10">
    <property type="entry name" value="Winged helix-like DNA-binding domain superfamily/Winged helix DNA-binding domain"/>
    <property type="match status" value="1"/>
</dbReference>
<evidence type="ECO:0000313" key="5">
    <source>
        <dbReference type="EMBL" id="OPA97058.1"/>
    </source>
</evidence>
<dbReference type="SMART" id="SM00344">
    <property type="entry name" value="HTH_ASNC"/>
    <property type="match status" value="1"/>
</dbReference>
<dbReference type="InterPro" id="IPR019888">
    <property type="entry name" value="Tscrpt_reg_AsnC-like"/>
</dbReference>
<dbReference type="PRINTS" id="PR00033">
    <property type="entry name" value="HTHASNC"/>
</dbReference>
<dbReference type="InterPro" id="IPR000485">
    <property type="entry name" value="AsnC-type_HTH_dom"/>
</dbReference>
<reference evidence="5 6" key="1">
    <citation type="submission" date="2016-12" db="EMBL/GenBank/DDBJ databases">
        <title>Draft genome sequences of seven strains of Pseudomonas fluorescens that produce 4-formylaminooxyvinylglycine.</title>
        <authorList>
            <person name="Okrent R.A."/>
            <person name="Manning V.A."/>
            <person name="Trippe K.M."/>
        </authorList>
    </citation>
    <scope>NUCLEOTIDE SEQUENCE [LARGE SCALE GENOMIC DNA]</scope>
    <source>
        <strain evidence="5 6">P5A</strain>
    </source>
</reference>
<dbReference type="Proteomes" id="UP000190965">
    <property type="component" value="Unassembled WGS sequence"/>
</dbReference>
<dbReference type="EMBL" id="MSDF01000014">
    <property type="protein sequence ID" value="OPA97058.1"/>
    <property type="molecule type" value="Genomic_DNA"/>
</dbReference>
<evidence type="ECO:0000313" key="6">
    <source>
        <dbReference type="Proteomes" id="UP000190965"/>
    </source>
</evidence>
<name>A0A1T2YYD2_PSEFL</name>
<proteinExistence type="predicted"/>
<evidence type="ECO:0000256" key="3">
    <source>
        <dbReference type="ARBA" id="ARBA00023163"/>
    </source>
</evidence>
<dbReference type="GO" id="GO:0043200">
    <property type="term" value="P:response to amino acid"/>
    <property type="evidence" value="ECO:0007669"/>
    <property type="project" value="TreeGrafter"/>
</dbReference>
<dbReference type="Pfam" id="PF13412">
    <property type="entry name" value="HTH_24"/>
    <property type="match status" value="1"/>
</dbReference>
<dbReference type="PROSITE" id="PS50956">
    <property type="entry name" value="HTH_ASNC_2"/>
    <property type="match status" value="1"/>
</dbReference>
<dbReference type="AlphaFoldDB" id="A0A1T2YYD2"/>
<dbReference type="PANTHER" id="PTHR30154:SF34">
    <property type="entry name" value="TRANSCRIPTIONAL REGULATOR AZLB"/>
    <property type="match status" value="1"/>
</dbReference>
<accession>A0A1T2YYD2</accession>
<dbReference type="GO" id="GO:0005829">
    <property type="term" value="C:cytosol"/>
    <property type="evidence" value="ECO:0007669"/>
    <property type="project" value="TreeGrafter"/>
</dbReference>
<evidence type="ECO:0000259" key="4">
    <source>
        <dbReference type="PROSITE" id="PS50956"/>
    </source>
</evidence>
<keyword evidence="3" id="KW-0804">Transcription</keyword>
<dbReference type="InterPro" id="IPR011008">
    <property type="entry name" value="Dimeric_a/b-barrel"/>
</dbReference>
<sequence>MELDSVDMKILGLIQADCRITTSKLAEVMSMSETPCWRRVKRLEAEGFISGYQAILNKEALGFQITAFLHVSVDTHTEEVTRRLEHKIASCPEVIGLYNVTGDYDFLIHLVCRNIQECTFFIENTLRDIDCVKQIKTSITLREVYKSNLLPLAECV</sequence>
<protein>
    <submittedName>
        <fullName evidence="5">AsnC family transcriptional regulator</fullName>
    </submittedName>
</protein>
<dbReference type="InterPro" id="IPR036388">
    <property type="entry name" value="WH-like_DNA-bd_sf"/>
</dbReference>
<comment type="caution">
    <text evidence="5">The sequence shown here is derived from an EMBL/GenBank/DDBJ whole genome shotgun (WGS) entry which is preliminary data.</text>
</comment>
<dbReference type="InterPro" id="IPR019887">
    <property type="entry name" value="Tscrpt_reg_AsnC/Lrp_C"/>
</dbReference>
<dbReference type="Gene3D" id="3.30.70.920">
    <property type="match status" value="1"/>
</dbReference>
<evidence type="ECO:0000256" key="1">
    <source>
        <dbReference type="ARBA" id="ARBA00023015"/>
    </source>
</evidence>
<feature type="domain" description="HTH asnC-type" evidence="4">
    <location>
        <begin position="3"/>
        <end position="64"/>
    </location>
</feature>
<gene>
    <name evidence="5" type="ORF">BFW87_10870</name>
</gene>
<dbReference type="SUPFAM" id="SSF54909">
    <property type="entry name" value="Dimeric alpha+beta barrel"/>
    <property type="match status" value="1"/>
</dbReference>
<evidence type="ECO:0000256" key="2">
    <source>
        <dbReference type="ARBA" id="ARBA00023125"/>
    </source>
</evidence>
<keyword evidence="2" id="KW-0238">DNA-binding</keyword>
<organism evidence="5 6">
    <name type="scientific">Pseudomonas fluorescens</name>
    <dbReference type="NCBI Taxonomy" id="294"/>
    <lineage>
        <taxon>Bacteria</taxon>
        <taxon>Pseudomonadati</taxon>
        <taxon>Pseudomonadota</taxon>
        <taxon>Gammaproteobacteria</taxon>
        <taxon>Pseudomonadales</taxon>
        <taxon>Pseudomonadaceae</taxon>
        <taxon>Pseudomonas</taxon>
    </lineage>
</organism>
<keyword evidence="1" id="KW-0805">Transcription regulation</keyword>
<dbReference type="GO" id="GO:0043565">
    <property type="term" value="F:sequence-specific DNA binding"/>
    <property type="evidence" value="ECO:0007669"/>
    <property type="project" value="InterPro"/>
</dbReference>
<dbReference type="Pfam" id="PF01037">
    <property type="entry name" value="AsnC_trans_reg"/>
    <property type="match status" value="1"/>
</dbReference>